<dbReference type="Proteomes" id="UP000823399">
    <property type="component" value="Unassembled WGS sequence"/>
</dbReference>
<proteinExistence type="predicted"/>
<accession>A0A9P7JUE5</accession>
<gene>
    <name evidence="1" type="ORF">F5147DRAFT_576513</name>
</gene>
<dbReference type="EMBL" id="JABBWM010000026">
    <property type="protein sequence ID" value="KAG2108726.1"/>
    <property type="molecule type" value="Genomic_DNA"/>
</dbReference>
<name>A0A9P7JUE5_9AGAM</name>
<reference evidence="1" key="1">
    <citation type="journal article" date="2020" name="New Phytol.">
        <title>Comparative genomics reveals dynamic genome evolution in host specialist ectomycorrhizal fungi.</title>
        <authorList>
            <person name="Lofgren L.A."/>
            <person name="Nguyen N.H."/>
            <person name="Vilgalys R."/>
            <person name="Ruytinx J."/>
            <person name="Liao H.L."/>
            <person name="Branco S."/>
            <person name="Kuo A."/>
            <person name="LaButti K."/>
            <person name="Lipzen A."/>
            <person name="Andreopoulos W."/>
            <person name="Pangilinan J."/>
            <person name="Riley R."/>
            <person name="Hundley H."/>
            <person name="Na H."/>
            <person name="Barry K."/>
            <person name="Grigoriev I.V."/>
            <person name="Stajich J.E."/>
            <person name="Kennedy P.G."/>
        </authorList>
    </citation>
    <scope>NUCLEOTIDE SEQUENCE</scope>
    <source>
        <strain evidence="1">FC423</strain>
    </source>
</reference>
<sequence length="58" mass="6692">WCAALQEKFDSLKHTGTYSLVPYSDVPQGHHIMQGSPIFKLKHNEKGHPTCFKVQYVY</sequence>
<comment type="caution">
    <text evidence="1">The sequence shown here is derived from an EMBL/GenBank/DDBJ whole genome shotgun (WGS) entry which is preliminary data.</text>
</comment>
<dbReference type="AlphaFoldDB" id="A0A9P7JUE5"/>
<dbReference type="OrthoDB" id="3208215at2759"/>
<dbReference type="GeneID" id="64693583"/>
<dbReference type="RefSeq" id="XP_041293096.1">
    <property type="nucleotide sequence ID" value="XM_041431324.1"/>
</dbReference>
<protein>
    <submittedName>
        <fullName evidence="1">Uncharacterized protein</fullName>
    </submittedName>
</protein>
<organism evidence="1 2">
    <name type="scientific">Suillus discolor</name>
    <dbReference type="NCBI Taxonomy" id="1912936"/>
    <lineage>
        <taxon>Eukaryota</taxon>
        <taxon>Fungi</taxon>
        <taxon>Dikarya</taxon>
        <taxon>Basidiomycota</taxon>
        <taxon>Agaricomycotina</taxon>
        <taxon>Agaricomycetes</taxon>
        <taxon>Agaricomycetidae</taxon>
        <taxon>Boletales</taxon>
        <taxon>Suillineae</taxon>
        <taxon>Suillaceae</taxon>
        <taxon>Suillus</taxon>
    </lineage>
</organism>
<feature type="non-terminal residue" evidence="1">
    <location>
        <position position="1"/>
    </location>
</feature>
<evidence type="ECO:0000313" key="2">
    <source>
        <dbReference type="Proteomes" id="UP000823399"/>
    </source>
</evidence>
<keyword evidence="2" id="KW-1185">Reference proteome</keyword>
<evidence type="ECO:0000313" key="1">
    <source>
        <dbReference type="EMBL" id="KAG2108726.1"/>
    </source>
</evidence>